<dbReference type="VEuPathDB" id="FungiDB:SCODWIG_00197"/>
<dbReference type="OrthoDB" id="539158at2759"/>
<dbReference type="Gene3D" id="1.10.510.10">
    <property type="entry name" value="Transferase(Phosphotransferase) domain 1"/>
    <property type="match status" value="1"/>
</dbReference>
<keyword evidence="5 11" id="KW-0418">Kinase</keyword>
<dbReference type="SMART" id="SM00220">
    <property type="entry name" value="S_TKc"/>
    <property type="match status" value="1"/>
</dbReference>
<evidence type="ECO:0000313" key="11">
    <source>
        <dbReference type="EMBL" id="SSD58436.1"/>
    </source>
</evidence>
<dbReference type="GO" id="GO:0007095">
    <property type="term" value="P:mitotic G2 DNA damage checkpoint signaling"/>
    <property type="evidence" value="ECO:0007669"/>
    <property type="project" value="TreeGrafter"/>
</dbReference>
<gene>
    <name evidence="11" type="ORF">SCODWIG_00197</name>
</gene>
<comment type="catalytic activity">
    <reaction evidence="7">
        <text>L-threonyl-[protein] + ATP = O-phospho-L-threonyl-[protein] + ADP + H(+)</text>
        <dbReference type="Rhea" id="RHEA:46608"/>
        <dbReference type="Rhea" id="RHEA-COMP:11060"/>
        <dbReference type="Rhea" id="RHEA-COMP:11605"/>
        <dbReference type="ChEBI" id="CHEBI:15378"/>
        <dbReference type="ChEBI" id="CHEBI:30013"/>
        <dbReference type="ChEBI" id="CHEBI:30616"/>
        <dbReference type="ChEBI" id="CHEBI:61977"/>
        <dbReference type="ChEBI" id="CHEBI:456216"/>
        <dbReference type="EC" id="2.7.11.1"/>
    </reaction>
</comment>
<feature type="binding site" evidence="9">
    <location>
        <position position="46"/>
    </location>
    <ligand>
        <name>ATP</name>
        <dbReference type="ChEBI" id="CHEBI:30616"/>
    </ligand>
</feature>
<evidence type="ECO:0000256" key="4">
    <source>
        <dbReference type="ARBA" id="ARBA00022741"/>
    </source>
</evidence>
<accession>A0A376B167</accession>
<keyword evidence="3" id="KW-0808">Transferase</keyword>
<evidence type="ECO:0000256" key="3">
    <source>
        <dbReference type="ARBA" id="ARBA00022679"/>
    </source>
</evidence>
<organism evidence="11 12">
    <name type="scientific">Saccharomycodes ludwigii</name>
    <dbReference type="NCBI Taxonomy" id="36035"/>
    <lineage>
        <taxon>Eukaryota</taxon>
        <taxon>Fungi</taxon>
        <taxon>Dikarya</taxon>
        <taxon>Ascomycota</taxon>
        <taxon>Saccharomycotina</taxon>
        <taxon>Saccharomycetes</taxon>
        <taxon>Saccharomycodales</taxon>
        <taxon>Saccharomycodaceae</taxon>
        <taxon>Saccharomycodes</taxon>
    </lineage>
</organism>
<dbReference type="PROSITE" id="PS00107">
    <property type="entry name" value="PROTEIN_KINASE_ATP"/>
    <property type="match status" value="1"/>
</dbReference>
<dbReference type="InterPro" id="IPR011009">
    <property type="entry name" value="Kinase-like_dom_sf"/>
</dbReference>
<comment type="catalytic activity">
    <reaction evidence="8">
        <text>L-seryl-[protein] + ATP = O-phospho-L-seryl-[protein] + ADP + H(+)</text>
        <dbReference type="Rhea" id="RHEA:17989"/>
        <dbReference type="Rhea" id="RHEA-COMP:9863"/>
        <dbReference type="Rhea" id="RHEA-COMP:11604"/>
        <dbReference type="ChEBI" id="CHEBI:15378"/>
        <dbReference type="ChEBI" id="CHEBI:29999"/>
        <dbReference type="ChEBI" id="CHEBI:30616"/>
        <dbReference type="ChEBI" id="CHEBI:83421"/>
        <dbReference type="ChEBI" id="CHEBI:456216"/>
        <dbReference type="EC" id="2.7.11.1"/>
    </reaction>
</comment>
<evidence type="ECO:0000256" key="1">
    <source>
        <dbReference type="ARBA" id="ARBA00012513"/>
    </source>
</evidence>
<dbReference type="AlphaFoldDB" id="A0A376B167"/>
<evidence type="ECO:0000313" key="12">
    <source>
        <dbReference type="Proteomes" id="UP000262825"/>
    </source>
</evidence>
<keyword evidence="6 9" id="KW-0067">ATP-binding</keyword>
<dbReference type="EC" id="2.7.11.1" evidence="1"/>
<keyword evidence="12" id="KW-1185">Reference proteome</keyword>
<sequence>MSSFSQIDPLPNIKDVEVRDTIGQGSFAIVKKATLKNDDSLVFAIKFVHLHTCKKFGLDDNAIANEVLIHKKCSKHPNVIRLLNFSVSTNYLWLAMELAAGGDLFDKIEPDVGIPDQEVVQFYFQQLLNAVHYLHNECGVAHRDIKPENILLDNHGNMKLADFGLATVFKRQNGTYRNSIDVCGSPPYMAPDVLADGGYRSDVADIWSCGILLFVLLTGSTPWEEPSANDQWYVDFVENDGRILAGSWERLDIDTLSLIRGILKPKVSQRYSISKIQSHRWLQKKRVSFVDENYQCNNAEELFKRLTSNLKVSLSDDDYFRFNHDSLLMTQKTGDFDSENHYISNKITPLFSQQDEGFAVLKHDNLYKKYIPAATQNVCHPDPVINVSNFNDQKKWHMIMSQDPSSSQYKVSTEENFKPFSNNIYTRFYSVEDIEDILKVLENAIKTLNVSNCSSIVNEYANLIKLLGSAPIYPLSISIRTIDTRRLLLAGYLKIQQLDEDLKTVTFIRTKGDPLEWRRFFKKVTLLSREIVLQ</sequence>
<dbReference type="InterPro" id="IPR000719">
    <property type="entry name" value="Prot_kinase_dom"/>
</dbReference>
<feature type="domain" description="Protein kinase" evidence="10">
    <location>
        <begin position="16"/>
        <end position="282"/>
    </location>
</feature>
<dbReference type="SUPFAM" id="SSF56112">
    <property type="entry name" value="Protein kinase-like (PK-like)"/>
    <property type="match status" value="1"/>
</dbReference>
<evidence type="ECO:0000256" key="8">
    <source>
        <dbReference type="ARBA" id="ARBA00048679"/>
    </source>
</evidence>
<evidence type="ECO:0000256" key="6">
    <source>
        <dbReference type="ARBA" id="ARBA00022840"/>
    </source>
</evidence>
<dbReference type="PANTHER" id="PTHR43895:SF32">
    <property type="entry name" value="SERINE_THREONINE-PROTEIN KINASE CHK1"/>
    <property type="match status" value="1"/>
</dbReference>
<dbReference type="GO" id="GO:0004674">
    <property type="term" value="F:protein serine/threonine kinase activity"/>
    <property type="evidence" value="ECO:0007669"/>
    <property type="project" value="UniProtKB-KW"/>
</dbReference>
<proteinExistence type="predicted"/>
<evidence type="ECO:0000259" key="10">
    <source>
        <dbReference type="PROSITE" id="PS50011"/>
    </source>
</evidence>
<dbReference type="PROSITE" id="PS50011">
    <property type="entry name" value="PROTEIN_KINASE_DOM"/>
    <property type="match status" value="1"/>
</dbReference>
<evidence type="ECO:0000256" key="7">
    <source>
        <dbReference type="ARBA" id="ARBA00047899"/>
    </source>
</evidence>
<evidence type="ECO:0000256" key="5">
    <source>
        <dbReference type="ARBA" id="ARBA00022777"/>
    </source>
</evidence>
<evidence type="ECO:0000256" key="2">
    <source>
        <dbReference type="ARBA" id="ARBA00022527"/>
    </source>
</evidence>
<dbReference type="GO" id="GO:0035861">
    <property type="term" value="C:site of double-strand break"/>
    <property type="evidence" value="ECO:0007669"/>
    <property type="project" value="TreeGrafter"/>
</dbReference>
<dbReference type="Proteomes" id="UP000262825">
    <property type="component" value="Unassembled WGS sequence"/>
</dbReference>
<dbReference type="InterPro" id="IPR017441">
    <property type="entry name" value="Protein_kinase_ATP_BS"/>
</dbReference>
<dbReference type="Pfam" id="PF00069">
    <property type="entry name" value="Pkinase"/>
    <property type="match status" value="1"/>
</dbReference>
<dbReference type="InterPro" id="IPR008271">
    <property type="entry name" value="Ser/Thr_kinase_AS"/>
</dbReference>
<dbReference type="GO" id="GO:0005634">
    <property type="term" value="C:nucleus"/>
    <property type="evidence" value="ECO:0007669"/>
    <property type="project" value="TreeGrafter"/>
</dbReference>
<evidence type="ECO:0000256" key="9">
    <source>
        <dbReference type="PROSITE-ProRule" id="PRU10141"/>
    </source>
</evidence>
<dbReference type="PANTHER" id="PTHR43895">
    <property type="entry name" value="CALCIUM/CALMODULIN-DEPENDENT PROTEIN KINASE KINASE-RELATED"/>
    <property type="match status" value="1"/>
</dbReference>
<keyword evidence="4 9" id="KW-0547">Nucleotide-binding</keyword>
<dbReference type="GO" id="GO:0005737">
    <property type="term" value="C:cytoplasm"/>
    <property type="evidence" value="ECO:0007669"/>
    <property type="project" value="TreeGrafter"/>
</dbReference>
<dbReference type="GO" id="GO:0005524">
    <property type="term" value="F:ATP binding"/>
    <property type="evidence" value="ECO:0007669"/>
    <property type="project" value="UniProtKB-UniRule"/>
</dbReference>
<name>A0A376B167_9ASCO</name>
<dbReference type="EMBL" id="UFAJ01000013">
    <property type="protein sequence ID" value="SSD58436.1"/>
    <property type="molecule type" value="Genomic_DNA"/>
</dbReference>
<keyword evidence="2" id="KW-0723">Serine/threonine-protein kinase</keyword>
<dbReference type="FunFam" id="1.10.510.10:FF:000571">
    <property type="entry name" value="Maternal embryonic leucine zipper kinase"/>
    <property type="match status" value="1"/>
</dbReference>
<dbReference type="PROSITE" id="PS00108">
    <property type="entry name" value="PROTEIN_KINASE_ST"/>
    <property type="match status" value="1"/>
</dbReference>
<protein>
    <recommendedName>
        <fullName evidence="1">non-specific serine/threonine protein kinase</fullName>
        <ecNumber evidence="1">2.7.11.1</ecNumber>
    </recommendedName>
</protein>
<reference evidence="12" key="1">
    <citation type="submission" date="2018-06" db="EMBL/GenBank/DDBJ databases">
        <authorList>
            <person name="Guldener U."/>
        </authorList>
    </citation>
    <scope>NUCLEOTIDE SEQUENCE [LARGE SCALE GENOMIC DNA]</scope>
    <source>
        <strain evidence="12">UTAD17</strain>
    </source>
</reference>